<organism evidence="2 3">
    <name type="scientific">Cercophora newfieldiana</name>
    <dbReference type="NCBI Taxonomy" id="92897"/>
    <lineage>
        <taxon>Eukaryota</taxon>
        <taxon>Fungi</taxon>
        <taxon>Dikarya</taxon>
        <taxon>Ascomycota</taxon>
        <taxon>Pezizomycotina</taxon>
        <taxon>Sordariomycetes</taxon>
        <taxon>Sordariomycetidae</taxon>
        <taxon>Sordariales</taxon>
        <taxon>Lasiosphaeriaceae</taxon>
        <taxon>Cercophora</taxon>
    </lineage>
</organism>
<dbReference type="Pfam" id="PF13358">
    <property type="entry name" value="DDE_3"/>
    <property type="match status" value="1"/>
</dbReference>
<evidence type="ECO:0000259" key="1">
    <source>
        <dbReference type="Pfam" id="PF13358"/>
    </source>
</evidence>
<evidence type="ECO:0000313" key="2">
    <source>
        <dbReference type="EMBL" id="KAK0645777.1"/>
    </source>
</evidence>
<dbReference type="InterPro" id="IPR038717">
    <property type="entry name" value="Tc1-like_DDE_dom"/>
</dbReference>
<dbReference type="EMBL" id="JAULSV010000004">
    <property type="protein sequence ID" value="KAK0645777.1"/>
    <property type="molecule type" value="Genomic_DNA"/>
</dbReference>
<proteinExistence type="predicted"/>
<comment type="caution">
    <text evidence="2">The sequence shown here is derived from an EMBL/GenBank/DDBJ whole genome shotgun (WGS) entry which is preliminary data.</text>
</comment>
<sequence length="183" mass="21444">MKRLREKYSDKYTHIVMEDNASAYIAKWNKALWQESGFEVIEWPANSLDLNAIEPPWGRMKMSFRKRKVPKSRVTLEADWKKQWKEFKIKRLRRYVERIEGHIKWIIRLAGGNEYQEGTSPPPLEEGKVEPGVTAYNEWLKKEGQQRKAALAEAVWEDYEEPGIIEIEVSEGAPSEEVIVDIP</sequence>
<dbReference type="AlphaFoldDB" id="A0AA39Y6I0"/>
<feature type="domain" description="Tc1-like transposase DDE" evidence="1">
    <location>
        <begin position="1"/>
        <end position="71"/>
    </location>
</feature>
<dbReference type="GO" id="GO:0003676">
    <property type="term" value="F:nucleic acid binding"/>
    <property type="evidence" value="ECO:0007669"/>
    <property type="project" value="InterPro"/>
</dbReference>
<dbReference type="InterPro" id="IPR036397">
    <property type="entry name" value="RNaseH_sf"/>
</dbReference>
<keyword evidence="3" id="KW-1185">Reference proteome</keyword>
<dbReference type="Gene3D" id="3.30.420.10">
    <property type="entry name" value="Ribonuclease H-like superfamily/Ribonuclease H"/>
    <property type="match status" value="1"/>
</dbReference>
<protein>
    <recommendedName>
        <fullName evidence="1">Tc1-like transposase DDE domain-containing protein</fullName>
    </recommendedName>
</protein>
<evidence type="ECO:0000313" key="3">
    <source>
        <dbReference type="Proteomes" id="UP001174936"/>
    </source>
</evidence>
<reference evidence="2" key="1">
    <citation type="submission" date="2023-06" db="EMBL/GenBank/DDBJ databases">
        <title>Genome-scale phylogeny and comparative genomics of the fungal order Sordariales.</title>
        <authorList>
            <consortium name="Lawrence Berkeley National Laboratory"/>
            <person name="Hensen N."/>
            <person name="Bonometti L."/>
            <person name="Westerberg I."/>
            <person name="Brannstrom I.O."/>
            <person name="Guillou S."/>
            <person name="Cros-Aarteil S."/>
            <person name="Calhoun S."/>
            <person name="Haridas S."/>
            <person name="Kuo A."/>
            <person name="Mondo S."/>
            <person name="Pangilinan J."/>
            <person name="Riley R."/>
            <person name="Labutti K."/>
            <person name="Andreopoulos B."/>
            <person name="Lipzen A."/>
            <person name="Chen C."/>
            <person name="Yanf M."/>
            <person name="Daum C."/>
            <person name="Ng V."/>
            <person name="Clum A."/>
            <person name="Steindorff A."/>
            <person name="Ohm R."/>
            <person name="Martin F."/>
            <person name="Silar P."/>
            <person name="Natvig D."/>
            <person name="Lalanne C."/>
            <person name="Gautier V."/>
            <person name="Ament-Velasquez S.L."/>
            <person name="Kruys A."/>
            <person name="Hutchinson M.I."/>
            <person name="Powell A.J."/>
            <person name="Barry K."/>
            <person name="Miller A.N."/>
            <person name="Grigoriev I.V."/>
            <person name="Debuchy R."/>
            <person name="Gladieux P."/>
            <person name="Thoren M.H."/>
            <person name="Johannesson H."/>
        </authorList>
    </citation>
    <scope>NUCLEOTIDE SEQUENCE</scope>
    <source>
        <strain evidence="2">SMH2532-1</strain>
    </source>
</reference>
<name>A0AA39Y6I0_9PEZI</name>
<dbReference type="Proteomes" id="UP001174936">
    <property type="component" value="Unassembled WGS sequence"/>
</dbReference>
<accession>A0AA39Y6I0</accession>
<gene>
    <name evidence="2" type="ORF">B0T16DRAFT_457769</name>
</gene>